<dbReference type="AlphaFoldDB" id="A0A8X8ZKW2"/>
<feature type="chain" id="PRO_5036492641" description="Leucine-rich repeat-containing N-terminal plant-type domain-containing protein" evidence="4">
    <location>
        <begin position="23"/>
        <end position="127"/>
    </location>
</feature>
<reference evidence="6" key="1">
    <citation type="submission" date="2018-01" db="EMBL/GenBank/DDBJ databases">
        <authorList>
            <person name="Mao J.F."/>
        </authorList>
    </citation>
    <scope>NUCLEOTIDE SEQUENCE</scope>
    <source>
        <strain evidence="6">Huo1</strain>
        <tissue evidence="6">Leaf</tissue>
    </source>
</reference>
<sequence>MQFVMCVLLVLMMLTFLKSASSQSEISGCSLADRAALLGFKAGIVKDTTGFLSTWSGDDCCSGGWESVECGEGGRVNRLMLQSHGGVLMKGVLSPSLGSLHFLEIMPHCWEDSRELLRSHTPHSTGS</sequence>
<dbReference type="Pfam" id="PF08263">
    <property type="entry name" value="LRRNT_2"/>
    <property type="match status" value="1"/>
</dbReference>
<proteinExistence type="predicted"/>
<keyword evidence="3" id="KW-0677">Repeat</keyword>
<evidence type="ECO:0000313" key="6">
    <source>
        <dbReference type="EMBL" id="KAG6407684.1"/>
    </source>
</evidence>
<dbReference type="PANTHER" id="PTHR48060">
    <property type="entry name" value="DNA DAMAGE-REPAIR/TOLERATION PROTEIN DRT100"/>
    <property type="match status" value="1"/>
</dbReference>
<gene>
    <name evidence="6" type="ORF">SASPL_130681</name>
</gene>
<dbReference type="Gene3D" id="3.80.10.10">
    <property type="entry name" value="Ribonuclease Inhibitor"/>
    <property type="match status" value="1"/>
</dbReference>
<keyword evidence="2 4" id="KW-0732">Signal</keyword>
<evidence type="ECO:0000259" key="5">
    <source>
        <dbReference type="Pfam" id="PF08263"/>
    </source>
</evidence>
<dbReference type="PANTHER" id="PTHR48060:SF21">
    <property type="entry name" value="L DOMAIN-LIKE PROTEIN"/>
    <property type="match status" value="1"/>
</dbReference>
<accession>A0A8X8ZKW2</accession>
<protein>
    <recommendedName>
        <fullName evidence="5">Leucine-rich repeat-containing N-terminal plant-type domain-containing protein</fullName>
    </recommendedName>
</protein>
<dbReference type="EMBL" id="PNBA02000011">
    <property type="protein sequence ID" value="KAG6407684.1"/>
    <property type="molecule type" value="Genomic_DNA"/>
</dbReference>
<comment type="caution">
    <text evidence="6">The sequence shown here is derived from an EMBL/GenBank/DDBJ whole genome shotgun (WGS) entry which is preliminary data.</text>
</comment>
<feature type="domain" description="Leucine-rich repeat-containing N-terminal plant-type" evidence="5">
    <location>
        <begin position="32"/>
        <end position="70"/>
    </location>
</feature>
<dbReference type="InterPro" id="IPR032675">
    <property type="entry name" value="LRR_dom_sf"/>
</dbReference>
<name>A0A8X8ZKW2_SALSN</name>
<dbReference type="InterPro" id="IPR053211">
    <property type="entry name" value="DNA_repair-toleration"/>
</dbReference>
<organism evidence="6">
    <name type="scientific">Salvia splendens</name>
    <name type="common">Scarlet sage</name>
    <dbReference type="NCBI Taxonomy" id="180675"/>
    <lineage>
        <taxon>Eukaryota</taxon>
        <taxon>Viridiplantae</taxon>
        <taxon>Streptophyta</taxon>
        <taxon>Embryophyta</taxon>
        <taxon>Tracheophyta</taxon>
        <taxon>Spermatophyta</taxon>
        <taxon>Magnoliopsida</taxon>
        <taxon>eudicotyledons</taxon>
        <taxon>Gunneridae</taxon>
        <taxon>Pentapetalae</taxon>
        <taxon>asterids</taxon>
        <taxon>lamiids</taxon>
        <taxon>Lamiales</taxon>
        <taxon>Lamiaceae</taxon>
        <taxon>Nepetoideae</taxon>
        <taxon>Mentheae</taxon>
        <taxon>Salviinae</taxon>
        <taxon>Salvia</taxon>
        <taxon>Salvia subgen. Calosphace</taxon>
        <taxon>core Calosphace</taxon>
    </lineage>
</organism>
<evidence type="ECO:0000256" key="4">
    <source>
        <dbReference type="SAM" id="SignalP"/>
    </source>
</evidence>
<dbReference type="Proteomes" id="UP000298416">
    <property type="component" value="Unassembled WGS sequence"/>
</dbReference>
<evidence type="ECO:0000313" key="7">
    <source>
        <dbReference type="Proteomes" id="UP000298416"/>
    </source>
</evidence>
<reference evidence="6" key="2">
    <citation type="submission" date="2020-08" db="EMBL/GenBank/DDBJ databases">
        <title>Plant Genome Project.</title>
        <authorList>
            <person name="Zhang R.-G."/>
        </authorList>
    </citation>
    <scope>NUCLEOTIDE SEQUENCE</scope>
    <source>
        <strain evidence="6">Huo1</strain>
        <tissue evidence="6">Leaf</tissue>
    </source>
</reference>
<feature type="signal peptide" evidence="4">
    <location>
        <begin position="1"/>
        <end position="22"/>
    </location>
</feature>
<evidence type="ECO:0000256" key="1">
    <source>
        <dbReference type="ARBA" id="ARBA00022614"/>
    </source>
</evidence>
<keyword evidence="1" id="KW-0433">Leucine-rich repeat</keyword>
<dbReference type="InterPro" id="IPR013210">
    <property type="entry name" value="LRR_N_plant-typ"/>
</dbReference>
<evidence type="ECO:0000256" key="2">
    <source>
        <dbReference type="ARBA" id="ARBA00022729"/>
    </source>
</evidence>
<evidence type="ECO:0000256" key="3">
    <source>
        <dbReference type="ARBA" id="ARBA00022737"/>
    </source>
</evidence>
<keyword evidence="7" id="KW-1185">Reference proteome</keyword>